<reference evidence="14" key="1">
    <citation type="submission" date="2025-08" db="UniProtKB">
        <authorList>
            <consortium name="RefSeq"/>
        </authorList>
    </citation>
    <scope>IDENTIFICATION</scope>
    <source>
        <tissue evidence="14">Testes</tissue>
    </source>
</reference>
<dbReference type="InterPro" id="IPR050234">
    <property type="entry name" value="Nuclear_hormone_rcpt_NR1"/>
</dbReference>
<dbReference type="SUPFAM" id="SSF57716">
    <property type="entry name" value="Glucocorticoid receptor-like (DNA-binding domain)"/>
    <property type="match status" value="1"/>
</dbReference>
<dbReference type="PANTHER" id="PTHR24082">
    <property type="entry name" value="NUCLEAR HORMONE RECEPTOR"/>
    <property type="match status" value="1"/>
</dbReference>
<keyword evidence="13" id="KW-1185">Reference proteome</keyword>
<dbReference type="InterPro" id="IPR001723">
    <property type="entry name" value="Nuclear_hrmn_rcpt"/>
</dbReference>
<dbReference type="Pfam" id="PF00104">
    <property type="entry name" value="Hormone_recep"/>
    <property type="match status" value="1"/>
</dbReference>
<organism evidence="13 14">
    <name type="scientific">Saccoglossus kowalevskii</name>
    <name type="common">Acorn worm</name>
    <dbReference type="NCBI Taxonomy" id="10224"/>
    <lineage>
        <taxon>Eukaryota</taxon>
        <taxon>Metazoa</taxon>
        <taxon>Hemichordata</taxon>
        <taxon>Enteropneusta</taxon>
        <taxon>Harrimaniidae</taxon>
        <taxon>Saccoglossus</taxon>
    </lineage>
</organism>
<dbReference type="PRINTS" id="PR00546">
    <property type="entry name" value="THYROIDHORMR"/>
</dbReference>
<evidence type="ECO:0000256" key="10">
    <source>
        <dbReference type="RuleBase" id="RU004334"/>
    </source>
</evidence>
<dbReference type="PROSITE" id="PS51030">
    <property type="entry name" value="NUCLEAR_REC_DBD_2"/>
    <property type="match status" value="1"/>
</dbReference>
<evidence type="ECO:0000256" key="9">
    <source>
        <dbReference type="ARBA" id="ARBA00023242"/>
    </source>
</evidence>
<keyword evidence="6 10" id="KW-0238">DNA-binding</keyword>
<dbReference type="InterPro" id="IPR001628">
    <property type="entry name" value="Znf_hrmn_rcpt"/>
</dbReference>
<keyword evidence="7 10" id="KW-0804">Transcription</keyword>
<evidence type="ECO:0000256" key="2">
    <source>
        <dbReference type="ARBA" id="ARBA00022723"/>
    </source>
</evidence>
<evidence type="ECO:0000256" key="6">
    <source>
        <dbReference type="ARBA" id="ARBA00023125"/>
    </source>
</evidence>
<evidence type="ECO:0000256" key="1">
    <source>
        <dbReference type="ARBA" id="ARBA00008092"/>
    </source>
</evidence>
<accession>A0ABM0MV88</accession>
<dbReference type="PROSITE" id="PS00031">
    <property type="entry name" value="NUCLEAR_REC_DBD_1"/>
    <property type="match status" value="1"/>
</dbReference>
<keyword evidence="2 10" id="KW-0479">Metal-binding</keyword>
<keyword evidence="3 10" id="KW-0863">Zinc-finger</keyword>
<evidence type="ECO:0000313" key="14">
    <source>
        <dbReference type="RefSeq" id="XP_006823929.1"/>
    </source>
</evidence>
<name>A0ABM0MV88_SACKO</name>
<dbReference type="PRINTS" id="PR00047">
    <property type="entry name" value="STROIDFINGER"/>
</dbReference>
<evidence type="ECO:0000256" key="3">
    <source>
        <dbReference type="ARBA" id="ARBA00022771"/>
    </source>
</evidence>
<dbReference type="InterPro" id="IPR013088">
    <property type="entry name" value="Znf_NHR/GATA"/>
</dbReference>
<keyword evidence="9 10" id="KW-0539">Nucleus</keyword>
<keyword evidence="5 10" id="KW-0805">Transcription regulation</keyword>
<protein>
    <submittedName>
        <fullName evidence="14">Nuclear receptor subfamily 1 group D member 2-like</fullName>
    </submittedName>
</protein>
<dbReference type="Gene3D" id="3.30.50.10">
    <property type="entry name" value="Erythroid Transcription Factor GATA-1, subunit A"/>
    <property type="match status" value="1"/>
</dbReference>
<comment type="similarity">
    <text evidence="1">Belongs to the nuclear hormone receptor family. NR1 subfamily.</text>
</comment>
<dbReference type="Gene3D" id="1.10.565.10">
    <property type="entry name" value="Retinoid X Receptor"/>
    <property type="match status" value="1"/>
</dbReference>
<dbReference type="InterPro" id="IPR000536">
    <property type="entry name" value="Nucl_hrmn_rcpt_lig-bd"/>
</dbReference>
<evidence type="ECO:0000259" key="12">
    <source>
        <dbReference type="PROSITE" id="PS51843"/>
    </source>
</evidence>
<evidence type="ECO:0000256" key="7">
    <source>
        <dbReference type="ARBA" id="ARBA00023163"/>
    </source>
</evidence>
<dbReference type="InterPro" id="IPR035500">
    <property type="entry name" value="NHR-like_dom_sf"/>
</dbReference>
<gene>
    <name evidence="14" type="primary">LOC102805072</name>
</gene>
<evidence type="ECO:0000256" key="8">
    <source>
        <dbReference type="ARBA" id="ARBA00023170"/>
    </source>
</evidence>
<dbReference type="Proteomes" id="UP000694865">
    <property type="component" value="Unplaced"/>
</dbReference>
<proteinExistence type="inferred from homology"/>
<evidence type="ECO:0000259" key="11">
    <source>
        <dbReference type="PROSITE" id="PS51030"/>
    </source>
</evidence>
<comment type="subcellular location">
    <subcellularLocation>
        <location evidence="10">Nucleus</location>
    </subcellularLocation>
</comment>
<dbReference type="SUPFAM" id="SSF48508">
    <property type="entry name" value="Nuclear receptor ligand-binding domain"/>
    <property type="match status" value="1"/>
</dbReference>
<dbReference type="SMART" id="SM00399">
    <property type="entry name" value="ZnF_C4"/>
    <property type="match status" value="1"/>
</dbReference>
<evidence type="ECO:0000256" key="4">
    <source>
        <dbReference type="ARBA" id="ARBA00022833"/>
    </source>
</evidence>
<keyword evidence="4 10" id="KW-0862">Zinc</keyword>
<feature type="domain" description="NR LBD" evidence="12">
    <location>
        <begin position="163"/>
        <end position="420"/>
    </location>
</feature>
<dbReference type="InterPro" id="IPR001728">
    <property type="entry name" value="ThyrH_rcpt"/>
</dbReference>
<dbReference type="PANTHER" id="PTHR24082:SF473">
    <property type="entry name" value="ECDYSONE-INDUCED PROTEIN 75B, ISOFORM B"/>
    <property type="match status" value="1"/>
</dbReference>
<dbReference type="PROSITE" id="PS51843">
    <property type="entry name" value="NR_LBD"/>
    <property type="match status" value="1"/>
</dbReference>
<keyword evidence="8 10" id="KW-0675">Receptor</keyword>
<feature type="domain" description="Nuclear receptor" evidence="11">
    <location>
        <begin position="50"/>
        <end position="125"/>
    </location>
</feature>
<evidence type="ECO:0000313" key="13">
    <source>
        <dbReference type="Proteomes" id="UP000694865"/>
    </source>
</evidence>
<dbReference type="SMART" id="SM00430">
    <property type="entry name" value="HOLI"/>
    <property type="match status" value="1"/>
</dbReference>
<evidence type="ECO:0000256" key="5">
    <source>
        <dbReference type="ARBA" id="ARBA00023015"/>
    </source>
</evidence>
<dbReference type="PRINTS" id="PR00398">
    <property type="entry name" value="STRDHORMONER"/>
</dbReference>
<dbReference type="RefSeq" id="XP_006823929.1">
    <property type="nucleotide sequence ID" value="XM_006823866.1"/>
</dbReference>
<dbReference type="GeneID" id="102805072"/>
<dbReference type="Pfam" id="PF00105">
    <property type="entry name" value="zf-C4"/>
    <property type="match status" value="1"/>
</dbReference>
<sequence length="454" mass="51551">MEDIRAMLEAAHASCSGQMSASATNFSEYKVGDPDTNTGESSSAREQEPVAPCKVCGDRSSGFHYGVMACEGCKGFFRRSIQKKIEYKCNFSGNCLIERMNRNRCQHCRFKKCVMAGMSKDFRIGRYSKKAKPTVMDDVNRLTSTTPYETPIEKQARESKELELFNLTQTVDRAHRLTCTYTIERAQQLLHKKQIFLALLHPSEPPPLPKVNIESTADISQNIELLMWTIFCEAMTPGIKNVVEFAKCLPGFLTLSQEDQMTLLKQGFFEAWLVRISRVLCPEDKTLTLDEEQIFTSHHFTLLKTQDLWNAVFEFATGLHQLQLTDTELALFTAVILTCGDRPGVKDSPPIELLQEKLLECLRREILRQENRDHHLFARLIMKMTNLRSIAALHNEKMLGFKIDWPQAKIPPLLAELNDLCDSLECSPLSKVESDDVDNIVTAISSTKEEPVFV</sequence>
<dbReference type="CDD" id="cd06916">
    <property type="entry name" value="NR_DBD_like"/>
    <property type="match status" value="1"/>
</dbReference>